<protein>
    <submittedName>
        <fullName evidence="1">Uncharacterized protein</fullName>
    </submittedName>
</protein>
<gene>
    <name evidence="1" type="ORF">C7B45_10120</name>
</gene>
<organism evidence="1 2">
    <name type="scientific">Sulfobacillus acidophilus</name>
    <dbReference type="NCBI Taxonomy" id="53633"/>
    <lineage>
        <taxon>Bacteria</taxon>
        <taxon>Bacillati</taxon>
        <taxon>Bacillota</taxon>
        <taxon>Clostridia</taxon>
        <taxon>Eubacteriales</taxon>
        <taxon>Clostridiales Family XVII. Incertae Sedis</taxon>
        <taxon>Sulfobacillus</taxon>
    </lineage>
</organism>
<evidence type="ECO:0000313" key="1">
    <source>
        <dbReference type="EMBL" id="PSR21663.1"/>
    </source>
</evidence>
<dbReference type="AlphaFoldDB" id="A0A2T2WHE9"/>
<proteinExistence type="predicted"/>
<reference evidence="1 2" key="1">
    <citation type="journal article" date="2014" name="BMC Genomics">
        <title>Comparison of environmental and isolate Sulfobacillus genomes reveals diverse carbon, sulfur, nitrogen, and hydrogen metabolisms.</title>
        <authorList>
            <person name="Justice N.B."/>
            <person name="Norman A."/>
            <person name="Brown C.T."/>
            <person name="Singh A."/>
            <person name="Thomas B.C."/>
            <person name="Banfield J.F."/>
        </authorList>
    </citation>
    <scope>NUCLEOTIDE SEQUENCE [LARGE SCALE GENOMIC DNA]</scope>
    <source>
        <strain evidence="1">AMDSBA3</strain>
    </source>
</reference>
<dbReference type="Proteomes" id="UP000241848">
    <property type="component" value="Unassembled WGS sequence"/>
</dbReference>
<comment type="caution">
    <text evidence="1">The sequence shown here is derived from an EMBL/GenBank/DDBJ whole genome shotgun (WGS) entry which is preliminary data.</text>
</comment>
<evidence type="ECO:0000313" key="2">
    <source>
        <dbReference type="Proteomes" id="UP000241848"/>
    </source>
</evidence>
<sequence length="200" mass="22507">MDRLMQRFKAAIVTQFGDAAWTEFPRTIPTELQGFAGVLRGAFAAEPTLVTVRLTVLPWDMEERWAMMVRGRELGPMRFWEWLADAPACRVPFITKTFTSQCSACQDVPCLHGAALTYHWLVHAREMPQFLLLLLNRRGRNRHGNATMQPIARVPVSLGTNLERTRQELVAIVEAAMKAAAEERDNLFGGDASANSGERH</sequence>
<name>A0A2T2WHE9_9FIRM</name>
<dbReference type="EMBL" id="PXYV01000030">
    <property type="protein sequence ID" value="PSR21663.1"/>
    <property type="molecule type" value="Genomic_DNA"/>
</dbReference>
<accession>A0A2T2WHE9</accession>